<dbReference type="InterPro" id="IPR051165">
    <property type="entry name" value="Multifunctional_ANK_Repeat"/>
</dbReference>
<evidence type="ECO:0000256" key="1">
    <source>
        <dbReference type="ARBA" id="ARBA00022737"/>
    </source>
</evidence>
<dbReference type="Pfam" id="PF12796">
    <property type="entry name" value="Ank_2"/>
    <property type="match status" value="1"/>
</dbReference>
<keyword evidence="2 3" id="KW-0040">ANK repeat</keyword>
<dbReference type="PROSITE" id="PS50088">
    <property type="entry name" value="ANK_REPEAT"/>
    <property type="match status" value="2"/>
</dbReference>
<dbReference type="PANTHER" id="PTHR24123:SF33">
    <property type="entry name" value="PROTEIN HOS4"/>
    <property type="match status" value="1"/>
</dbReference>
<dbReference type="KEGG" id="cdet:87940133"/>
<gene>
    <name evidence="5" type="ORF">CDEST_03630</name>
</gene>
<reference evidence="6" key="1">
    <citation type="journal article" date="2023" name="bioRxiv">
        <title>Complete genome of the Medicago anthracnose fungus, Colletotrichum destructivum, reveals a mini-chromosome-like region within a core chromosome.</title>
        <authorList>
            <person name="Lapalu N."/>
            <person name="Simon A."/>
            <person name="Lu A."/>
            <person name="Plaumann P.-L."/>
            <person name="Amselem J."/>
            <person name="Pigne S."/>
            <person name="Auger A."/>
            <person name="Koch C."/>
            <person name="Dallery J.-F."/>
            <person name="O'Connell R.J."/>
        </authorList>
    </citation>
    <scope>NUCLEOTIDE SEQUENCE [LARGE SCALE GENOMIC DNA]</scope>
    <source>
        <strain evidence="6">CBS 520.97</strain>
    </source>
</reference>
<evidence type="ECO:0000256" key="3">
    <source>
        <dbReference type="PROSITE-ProRule" id="PRU00023"/>
    </source>
</evidence>
<dbReference type="Gene3D" id="1.25.40.20">
    <property type="entry name" value="Ankyrin repeat-containing domain"/>
    <property type="match status" value="1"/>
</dbReference>
<feature type="compositionally biased region" description="Low complexity" evidence="4">
    <location>
        <begin position="366"/>
        <end position="379"/>
    </location>
</feature>
<feature type="repeat" description="ANK" evidence="3">
    <location>
        <begin position="259"/>
        <end position="291"/>
    </location>
</feature>
<dbReference type="InterPro" id="IPR002110">
    <property type="entry name" value="Ankyrin_rpt"/>
</dbReference>
<evidence type="ECO:0000256" key="2">
    <source>
        <dbReference type="ARBA" id="ARBA00023043"/>
    </source>
</evidence>
<dbReference type="InterPro" id="IPR036770">
    <property type="entry name" value="Ankyrin_rpt-contain_sf"/>
</dbReference>
<sequence>MKEKLADINLRSETEEVTLEAKTRGVAACTTILDASTSNLETSNRPRHFSVGLLRVERPRILCQSTNLVQETADLYIKALQLDGALDEPRGVEVRVNTAVIPLTSRPASPPESEDIPGPRRPSAMRELSQALAWCRESSFDIDTSSGFRFETCDFISRTSPLHKAIQDENVDVLRRMVGHVASLETGGDPGIPTPLLFVASTKNRDCVGLLLQNGARADVRDSTGLSPLHRCQSKVGGVNVAKLLLNNTSILLDVIDNSGKTALFMACEMGNEKMVRFPLEEGAYTNICHQTRRGPMLSPYASCTNLAQDWDDQALLSHGADPRLTDANGANAIQAANNAGLAESDIKRLLQEHGSAFPRLSSDASSSTTIFTRSSTSSDNGPHPSGRRSNLMRFWSKSESFHSGIESAAEGGVNE</sequence>
<dbReference type="GeneID" id="87940133"/>
<dbReference type="EMBL" id="CP137306">
    <property type="protein sequence ID" value="WQF78616.1"/>
    <property type="molecule type" value="Genomic_DNA"/>
</dbReference>
<organism evidence="5 6">
    <name type="scientific">Colletotrichum destructivum</name>
    <dbReference type="NCBI Taxonomy" id="34406"/>
    <lineage>
        <taxon>Eukaryota</taxon>
        <taxon>Fungi</taxon>
        <taxon>Dikarya</taxon>
        <taxon>Ascomycota</taxon>
        <taxon>Pezizomycotina</taxon>
        <taxon>Sordariomycetes</taxon>
        <taxon>Hypocreomycetidae</taxon>
        <taxon>Glomerellales</taxon>
        <taxon>Glomerellaceae</taxon>
        <taxon>Colletotrichum</taxon>
        <taxon>Colletotrichum destructivum species complex</taxon>
    </lineage>
</organism>
<dbReference type="SUPFAM" id="SSF48403">
    <property type="entry name" value="Ankyrin repeat"/>
    <property type="match status" value="1"/>
</dbReference>
<evidence type="ECO:0000313" key="6">
    <source>
        <dbReference type="Proteomes" id="UP001322277"/>
    </source>
</evidence>
<evidence type="ECO:0000313" key="5">
    <source>
        <dbReference type="EMBL" id="WQF78616.1"/>
    </source>
</evidence>
<dbReference type="AlphaFoldDB" id="A0AAX4I5Z9"/>
<protein>
    <submittedName>
        <fullName evidence="5">Ankyrin repeat-containing domain superfamily</fullName>
    </submittedName>
</protein>
<feature type="region of interest" description="Disordered" evidence="4">
    <location>
        <begin position="103"/>
        <end position="123"/>
    </location>
</feature>
<feature type="region of interest" description="Disordered" evidence="4">
    <location>
        <begin position="358"/>
        <end position="391"/>
    </location>
</feature>
<dbReference type="PANTHER" id="PTHR24123">
    <property type="entry name" value="ANKYRIN REPEAT-CONTAINING"/>
    <property type="match status" value="1"/>
</dbReference>
<evidence type="ECO:0000256" key="4">
    <source>
        <dbReference type="SAM" id="MobiDB-lite"/>
    </source>
</evidence>
<dbReference type="RefSeq" id="XP_062775840.1">
    <property type="nucleotide sequence ID" value="XM_062919789.1"/>
</dbReference>
<dbReference type="PROSITE" id="PS50297">
    <property type="entry name" value="ANK_REP_REGION"/>
    <property type="match status" value="1"/>
</dbReference>
<dbReference type="Proteomes" id="UP001322277">
    <property type="component" value="Chromosome 2"/>
</dbReference>
<keyword evidence="6" id="KW-1185">Reference proteome</keyword>
<proteinExistence type="predicted"/>
<name>A0AAX4I5Z9_9PEZI</name>
<accession>A0AAX4I5Z9</accession>
<keyword evidence="1" id="KW-0677">Repeat</keyword>
<feature type="repeat" description="ANK" evidence="3">
    <location>
        <begin position="194"/>
        <end position="223"/>
    </location>
</feature>
<dbReference type="SMART" id="SM00248">
    <property type="entry name" value="ANK"/>
    <property type="match status" value="4"/>
</dbReference>